<dbReference type="GeneID" id="82880152"/>
<evidence type="ECO:0000313" key="11">
    <source>
        <dbReference type="EMBL" id="APT86677.1"/>
    </source>
</evidence>
<keyword evidence="5 8" id="KW-1133">Transmembrane helix</keyword>
<organism evidence="11 13">
    <name type="scientific">Corynebacterium flavescens</name>
    <dbReference type="NCBI Taxonomy" id="28028"/>
    <lineage>
        <taxon>Bacteria</taxon>
        <taxon>Bacillati</taxon>
        <taxon>Actinomycetota</taxon>
        <taxon>Actinomycetes</taxon>
        <taxon>Mycobacteriales</taxon>
        <taxon>Corynebacteriaceae</taxon>
        <taxon>Corynebacterium</taxon>
    </lineage>
</organism>
<evidence type="ECO:0000256" key="1">
    <source>
        <dbReference type="ARBA" id="ARBA00004141"/>
    </source>
</evidence>
<dbReference type="STRING" id="28028.CFLV_05405"/>
<keyword evidence="13" id="KW-1185">Reference proteome</keyword>
<evidence type="ECO:0000313" key="12">
    <source>
        <dbReference type="EMBL" id="GEB96557.1"/>
    </source>
</evidence>
<feature type="transmembrane region" description="Helical" evidence="8">
    <location>
        <begin position="24"/>
        <end position="51"/>
    </location>
</feature>
<dbReference type="InterPro" id="IPR002524">
    <property type="entry name" value="Cation_efflux"/>
</dbReference>
<reference evidence="11 13" key="1">
    <citation type="submission" date="2014-08" db="EMBL/GenBank/DDBJ databases">
        <title>Complete genome sequence of Corynebacterium flavescens OJ8(T)(=DSM 20296(T)), isolated from cheese.</title>
        <authorList>
            <person name="Ruckert C."/>
            <person name="Albersmeier A."/>
            <person name="Winkler A."/>
            <person name="Kalinowski J."/>
        </authorList>
    </citation>
    <scope>NUCLEOTIDE SEQUENCE [LARGE SCALE GENOMIC DNA]</scope>
    <source>
        <strain evidence="11 13">OJ8</strain>
    </source>
</reference>
<comment type="similarity">
    <text evidence="2">Belongs to the cation diffusion facilitator (CDF) transporter (TC 2.A.4) family. SLC30A subfamily.</text>
</comment>
<evidence type="ECO:0000256" key="4">
    <source>
        <dbReference type="ARBA" id="ARBA00022692"/>
    </source>
</evidence>
<dbReference type="EMBL" id="CP009246">
    <property type="protein sequence ID" value="APT86677.1"/>
    <property type="molecule type" value="Genomic_DNA"/>
</dbReference>
<feature type="transmembrane region" description="Helical" evidence="8">
    <location>
        <begin position="159"/>
        <end position="185"/>
    </location>
</feature>
<proteinExistence type="inferred from homology"/>
<protein>
    <submittedName>
        <fullName evidence="12">Cobalt transporter</fullName>
    </submittedName>
</protein>
<evidence type="ECO:0000259" key="9">
    <source>
        <dbReference type="Pfam" id="PF01545"/>
    </source>
</evidence>
<dbReference type="SUPFAM" id="SSF161111">
    <property type="entry name" value="Cation efflux protein transmembrane domain-like"/>
    <property type="match status" value="1"/>
</dbReference>
<dbReference type="InterPro" id="IPR027469">
    <property type="entry name" value="Cation_efflux_TMD_sf"/>
</dbReference>
<evidence type="ECO:0000256" key="6">
    <source>
        <dbReference type="ARBA" id="ARBA00023065"/>
    </source>
</evidence>
<evidence type="ECO:0000256" key="2">
    <source>
        <dbReference type="ARBA" id="ARBA00008873"/>
    </source>
</evidence>
<dbReference type="Pfam" id="PF16916">
    <property type="entry name" value="ZT_dimer"/>
    <property type="match status" value="1"/>
</dbReference>
<dbReference type="Pfam" id="PF01545">
    <property type="entry name" value="Cation_efflux"/>
    <property type="match status" value="1"/>
</dbReference>
<dbReference type="EMBL" id="BJNB01000001">
    <property type="protein sequence ID" value="GEB96557.1"/>
    <property type="molecule type" value="Genomic_DNA"/>
</dbReference>
<dbReference type="RefSeq" id="WP_084559144.1">
    <property type="nucleotide sequence ID" value="NZ_BJNB01000001.1"/>
</dbReference>
<dbReference type="PANTHER" id="PTHR11562">
    <property type="entry name" value="CATION EFFLUX PROTEIN/ ZINC TRANSPORTER"/>
    <property type="match status" value="1"/>
</dbReference>
<evidence type="ECO:0000256" key="7">
    <source>
        <dbReference type="ARBA" id="ARBA00023136"/>
    </source>
</evidence>
<evidence type="ECO:0000259" key="10">
    <source>
        <dbReference type="Pfam" id="PF16916"/>
    </source>
</evidence>
<accession>A0A1L7CLD5</accession>
<feature type="transmembrane region" description="Helical" evidence="8">
    <location>
        <begin position="63"/>
        <end position="80"/>
    </location>
</feature>
<feature type="domain" description="Cation efflux protein cytoplasmic" evidence="10">
    <location>
        <begin position="221"/>
        <end position="293"/>
    </location>
</feature>
<dbReference type="AlphaFoldDB" id="A0A1L7CLD5"/>
<dbReference type="InterPro" id="IPR027470">
    <property type="entry name" value="Cation_efflux_CTD"/>
</dbReference>
<comment type="subcellular location">
    <subcellularLocation>
        <location evidence="1">Membrane</location>
        <topology evidence="1">Multi-pass membrane protein</topology>
    </subcellularLocation>
</comment>
<dbReference type="InterPro" id="IPR058533">
    <property type="entry name" value="Cation_efflux_TM"/>
</dbReference>
<dbReference type="OrthoDB" id="9809646at2"/>
<feature type="transmembrane region" description="Helical" evidence="8">
    <location>
        <begin position="92"/>
        <end position="115"/>
    </location>
</feature>
<evidence type="ECO:0000313" key="13">
    <source>
        <dbReference type="Proteomes" id="UP000185479"/>
    </source>
</evidence>
<dbReference type="GO" id="GO:0005385">
    <property type="term" value="F:zinc ion transmembrane transporter activity"/>
    <property type="evidence" value="ECO:0007669"/>
    <property type="project" value="TreeGrafter"/>
</dbReference>
<dbReference type="InterPro" id="IPR050681">
    <property type="entry name" value="CDF/SLC30A"/>
</dbReference>
<feature type="transmembrane region" description="Helical" evidence="8">
    <location>
        <begin position="191"/>
        <end position="209"/>
    </location>
</feature>
<evidence type="ECO:0000256" key="3">
    <source>
        <dbReference type="ARBA" id="ARBA00022448"/>
    </source>
</evidence>
<sequence>MHIHEHSSAAPHVGAPAKNQSWKYLASVLAVTGVIFFAELIGALLSGSLALLSDAMHMLSDSAGLIVALIAAVVAAKGSSAKATYGMGRVEVVASLLNAVTVLAVTVWIAVTAVMRFGAHEDIDVRLMLIVGVIGLAANVIGALILHGHQRTSLNVRGAYLHILVDLFGSLAVIVAGVLMLLTGIEWFDTVASLLIVALILPRACSLAWKALTVLMDWVPHAIEVEELEKEVASLDQVHAVHDVHVWSHDGVHQLGTCHVVVDAGADRCHILDAVQEVFRQHGINHATIQVETKEHLGHETVCAEFHTEPH</sequence>
<feature type="transmembrane region" description="Helical" evidence="8">
    <location>
        <begin position="127"/>
        <end position="147"/>
    </location>
</feature>
<gene>
    <name evidence="12" type="ORF">CFL01nite_00520</name>
    <name evidence="11" type="ORF">CFLV_05405</name>
</gene>
<dbReference type="KEGG" id="cfc:CFLV_05405"/>
<dbReference type="InterPro" id="IPR036837">
    <property type="entry name" value="Cation_efflux_CTD_sf"/>
</dbReference>
<feature type="domain" description="Cation efflux protein transmembrane" evidence="9">
    <location>
        <begin position="28"/>
        <end position="216"/>
    </location>
</feature>
<keyword evidence="6" id="KW-0406">Ion transport</keyword>
<dbReference type="PANTHER" id="PTHR11562:SF17">
    <property type="entry name" value="RE54080P-RELATED"/>
    <property type="match status" value="1"/>
</dbReference>
<dbReference type="SUPFAM" id="SSF160240">
    <property type="entry name" value="Cation efflux protein cytoplasmic domain-like"/>
    <property type="match status" value="1"/>
</dbReference>
<evidence type="ECO:0000313" key="14">
    <source>
        <dbReference type="Proteomes" id="UP000315353"/>
    </source>
</evidence>
<keyword evidence="7 8" id="KW-0472">Membrane</keyword>
<reference evidence="12 14" key="2">
    <citation type="submission" date="2019-06" db="EMBL/GenBank/DDBJ databases">
        <title>Whole genome shotgun sequence of Corynebacterium flavescens NBRC 14136.</title>
        <authorList>
            <person name="Hosoyama A."/>
            <person name="Uohara A."/>
            <person name="Ohji S."/>
            <person name="Ichikawa N."/>
        </authorList>
    </citation>
    <scope>NUCLEOTIDE SEQUENCE [LARGE SCALE GENOMIC DNA]</scope>
    <source>
        <strain evidence="12 14">NBRC 14136</strain>
    </source>
</reference>
<keyword evidence="3" id="KW-0813">Transport</keyword>
<dbReference type="GO" id="GO:0005886">
    <property type="term" value="C:plasma membrane"/>
    <property type="evidence" value="ECO:0007669"/>
    <property type="project" value="TreeGrafter"/>
</dbReference>
<dbReference type="Gene3D" id="1.20.1510.10">
    <property type="entry name" value="Cation efflux protein transmembrane domain"/>
    <property type="match status" value="1"/>
</dbReference>
<evidence type="ECO:0000256" key="5">
    <source>
        <dbReference type="ARBA" id="ARBA00022989"/>
    </source>
</evidence>
<evidence type="ECO:0000256" key="8">
    <source>
        <dbReference type="SAM" id="Phobius"/>
    </source>
</evidence>
<keyword evidence="4 8" id="KW-0812">Transmembrane</keyword>
<dbReference type="NCBIfam" id="TIGR01297">
    <property type="entry name" value="CDF"/>
    <property type="match status" value="1"/>
</dbReference>
<name>A0A1L7CLD5_CORFL</name>
<dbReference type="Proteomes" id="UP000315353">
    <property type="component" value="Unassembled WGS sequence"/>
</dbReference>
<dbReference type="Proteomes" id="UP000185479">
    <property type="component" value="Chromosome"/>
</dbReference>